<evidence type="ECO:0000313" key="2">
    <source>
        <dbReference type="EMBL" id="JAH59557.1"/>
    </source>
</evidence>
<feature type="chain" id="PRO_5002432949" evidence="1">
    <location>
        <begin position="24"/>
        <end position="47"/>
    </location>
</feature>
<reference evidence="2" key="1">
    <citation type="submission" date="2014-11" db="EMBL/GenBank/DDBJ databases">
        <authorList>
            <person name="Amaro Gonzalez C."/>
        </authorList>
    </citation>
    <scope>NUCLEOTIDE SEQUENCE</scope>
</reference>
<accession>A0A0E9U1E2</accession>
<organism evidence="2">
    <name type="scientific">Anguilla anguilla</name>
    <name type="common">European freshwater eel</name>
    <name type="synonym">Muraena anguilla</name>
    <dbReference type="NCBI Taxonomy" id="7936"/>
    <lineage>
        <taxon>Eukaryota</taxon>
        <taxon>Metazoa</taxon>
        <taxon>Chordata</taxon>
        <taxon>Craniata</taxon>
        <taxon>Vertebrata</taxon>
        <taxon>Euteleostomi</taxon>
        <taxon>Actinopterygii</taxon>
        <taxon>Neopterygii</taxon>
        <taxon>Teleostei</taxon>
        <taxon>Anguilliformes</taxon>
        <taxon>Anguillidae</taxon>
        <taxon>Anguilla</taxon>
    </lineage>
</organism>
<keyword evidence="1" id="KW-0732">Signal</keyword>
<sequence length="47" mass="4798">MGSPGGLFLFVVVLFLNGVTVDGTAGGRGPTALLLRKGLYGRVCAFV</sequence>
<reference evidence="2" key="2">
    <citation type="journal article" date="2015" name="Fish Shellfish Immunol.">
        <title>Early steps in the European eel (Anguilla anguilla)-Vibrio vulnificus interaction in the gills: Role of the RtxA13 toxin.</title>
        <authorList>
            <person name="Callol A."/>
            <person name="Pajuelo D."/>
            <person name="Ebbesson L."/>
            <person name="Teles M."/>
            <person name="MacKenzie S."/>
            <person name="Amaro C."/>
        </authorList>
    </citation>
    <scope>NUCLEOTIDE SEQUENCE</scope>
</reference>
<dbReference type="EMBL" id="GBXM01049020">
    <property type="protein sequence ID" value="JAH59557.1"/>
    <property type="molecule type" value="Transcribed_RNA"/>
</dbReference>
<protein>
    <submittedName>
        <fullName evidence="2">Uncharacterized protein</fullName>
    </submittedName>
</protein>
<dbReference type="AlphaFoldDB" id="A0A0E9U1E2"/>
<name>A0A0E9U1E2_ANGAN</name>
<proteinExistence type="predicted"/>
<evidence type="ECO:0000256" key="1">
    <source>
        <dbReference type="SAM" id="SignalP"/>
    </source>
</evidence>
<feature type="signal peptide" evidence="1">
    <location>
        <begin position="1"/>
        <end position="23"/>
    </location>
</feature>